<dbReference type="EMBL" id="JAUJYN010000055">
    <property type="protein sequence ID" value="KAK1257212.1"/>
    <property type="molecule type" value="Genomic_DNA"/>
</dbReference>
<evidence type="ECO:0000313" key="1">
    <source>
        <dbReference type="EMBL" id="KAK1257212.1"/>
    </source>
</evidence>
<keyword evidence="2" id="KW-1185">Reference proteome</keyword>
<proteinExistence type="predicted"/>
<sequence length="53" mass="5949">MRGVSHTLSEQHNPCITAILTTIKQQPASKWHNIINPVVRTSPNHHTLTLTPQ</sequence>
<dbReference type="Proteomes" id="UP001179952">
    <property type="component" value="Unassembled WGS sequence"/>
</dbReference>
<reference evidence="1" key="2">
    <citation type="submission" date="2023-06" db="EMBL/GenBank/DDBJ databases">
        <authorList>
            <person name="Ma L."/>
            <person name="Liu K.-W."/>
            <person name="Li Z."/>
            <person name="Hsiao Y.-Y."/>
            <person name="Qi Y."/>
            <person name="Fu T."/>
            <person name="Tang G."/>
            <person name="Zhang D."/>
            <person name="Sun W.-H."/>
            <person name="Liu D.-K."/>
            <person name="Li Y."/>
            <person name="Chen G.-Z."/>
            <person name="Liu X.-D."/>
            <person name="Liao X.-Y."/>
            <person name="Jiang Y.-T."/>
            <person name="Yu X."/>
            <person name="Hao Y."/>
            <person name="Huang J."/>
            <person name="Zhao X.-W."/>
            <person name="Ke S."/>
            <person name="Chen Y.-Y."/>
            <person name="Wu W.-L."/>
            <person name="Hsu J.-L."/>
            <person name="Lin Y.-F."/>
            <person name="Huang M.-D."/>
            <person name="Li C.-Y."/>
            <person name="Huang L."/>
            <person name="Wang Z.-W."/>
            <person name="Zhao X."/>
            <person name="Zhong W.-Y."/>
            <person name="Peng D.-H."/>
            <person name="Ahmad S."/>
            <person name="Lan S."/>
            <person name="Zhang J.-S."/>
            <person name="Tsai W.-C."/>
            <person name="Van De Peer Y."/>
            <person name="Liu Z.-J."/>
        </authorList>
    </citation>
    <scope>NUCLEOTIDE SEQUENCE</scope>
    <source>
        <strain evidence="1">SCP</strain>
        <tissue evidence="1">Leaves</tissue>
    </source>
</reference>
<name>A0AAV8ZWA1_ACOGR</name>
<organism evidence="1 2">
    <name type="scientific">Acorus gramineus</name>
    <name type="common">Dwarf sweet flag</name>
    <dbReference type="NCBI Taxonomy" id="55184"/>
    <lineage>
        <taxon>Eukaryota</taxon>
        <taxon>Viridiplantae</taxon>
        <taxon>Streptophyta</taxon>
        <taxon>Embryophyta</taxon>
        <taxon>Tracheophyta</taxon>
        <taxon>Spermatophyta</taxon>
        <taxon>Magnoliopsida</taxon>
        <taxon>Liliopsida</taxon>
        <taxon>Acoraceae</taxon>
        <taxon>Acorus</taxon>
    </lineage>
</organism>
<comment type="caution">
    <text evidence="1">The sequence shown here is derived from an EMBL/GenBank/DDBJ whole genome shotgun (WGS) entry which is preliminary data.</text>
</comment>
<protein>
    <submittedName>
        <fullName evidence="1">Uncharacterized protein</fullName>
    </submittedName>
</protein>
<dbReference type="AlphaFoldDB" id="A0AAV8ZWA1"/>
<evidence type="ECO:0000313" key="2">
    <source>
        <dbReference type="Proteomes" id="UP001179952"/>
    </source>
</evidence>
<accession>A0AAV8ZWA1</accession>
<reference evidence="1" key="1">
    <citation type="journal article" date="2023" name="Nat. Commun.">
        <title>Diploid and tetraploid genomes of Acorus and the evolution of monocots.</title>
        <authorList>
            <person name="Ma L."/>
            <person name="Liu K.W."/>
            <person name="Li Z."/>
            <person name="Hsiao Y.Y."/>
            <person name="Qi Y."/>
            <person name="Fu T."/>
            <person name="Tang G.D."/>
            <person name="Zhang D."/>
            <person name="Sun W.H."/>
            <person name="Liu D.K."/>
            <person name="Li Y."/>
            <person name="Chen G.Z."/>
            <person name="Liu X.D."/>
            <person name="Liao X.Y."/>
            <person name="Jiang Y.T."/>
            <person name="Yu X."/>
            <person name="Hao Y."/>
            <person name="Huang J."/>
            <person name="Zhao X.W."/>
            <person name="Ke S."/>
            <person name="Chen Y.Y."/>
            <person name="Wu W.L."/>
            <person name="Hsu J.L."/>
            <person name="Lin Y.F."/>
            <person name="Huang M.D."/>
            <person name="Li C.Y."/>
            <person name="Huang L."/>
            <person name="Wang Z.W."/>
            <person name="Zhao X."/>
            <person name="Zhong W.Y."/>
            <person name="Peng D.H."/>
            <person name="Ahmad S."/>
            <person name="Lan S."/>
            <person name="Zhang J.S."/>
            <person name="Tsai W.C."/>
            <person name="Van de Peer Y."/>
            <person name="Liu Z.J."/>
        </authorList>
    </citation>
    <scope>NUCLEOTIDE SEQUENCE</scope>
    <source>
        <strain evidence="1">SCP</strain>
    </source>
</reference>
<gene>
    <name evidence="1" type="ORF">QJS04_geneDACA022588</name>
</gene>